<dbReference type="KEGG" id="moi:MOVS_00345"/>
<evidence type="ECO:0000313" key="3">
    <source>
        <dbReference type="Proteomes" id="UP000076765"/>
    </source>
</evidence>
<accession>A0A167ZMM4</accession>
<dbReference type="EMBL" id="UGPW01000001">
    <property type="protein sequence ID" value="STY86110.1"/>
    <property type="molecule type" value="Genomic_DNA"/>
</dbReference>
<dbReference type="Proteomes" id="UP000076765">
    <property type="component" value="Chromosome"/>
</dbReference>
<evidence type="ECO:0000313" key="1">
    <source>
        <dbReference type="EMBL" id="ANB90710.1"/>
    </source>
</evidence>
<dbReference type="EMBL" id="CP011158">
    <property type="protein sequence ID" value="ANB90710.1"/>
    <property type="molecule type" value="Genomic_DNA"/>
</dbReference>
<reference evidence="2 4" key="2">
    <citation type="submission" date="2018-06" db="EMBL/GenBank/DDBJ databases">
        <authorList>
            <consortium name="Pathogen Informatics"/>
            <person name="Doyle S."/>
        </authorList>
    </citation>
    <scope>NUCLEOTIDE SEQUENCE [LARGE SCALE GENOMIC DNA]</scope>
    <source>
        <strain evidence="2 4">NCTC11227</strain>
    </source>
</reference>
<evidence type="ECO:0000313" key="4">
    <source>
        <dbReference type="Proteomes" id="UP000255102"/>
    </source>
</evidence>
<keyword evidence="3" id="KW-1185">Reference proteome</keyword>
<sequence length="123" mass="14789">MSHIYLVISDDEIKKITQERFLKFHSIDSHQSDKYGYYRYDENLCQIIHDDIYCIHNQLIELLGNYSKQSKKLFFAKFLLLNKNNEDDMFNLSLAKIDRFDFIQLETLDNNSHLKLNTIYQIS</sequence>
<dbReference type="RefSeq" id="WP_063513291.1">
    <property type="nucleotide sequence ID" value="NZ_CP011158.1"/>
</dbReference>
<gene>
    <name evidence="1" type="ORF">MOVS_00345</name>
    <name evidence="2" type="ORF">NCTC11227_00071</name>
</gene>
<dbReference type="AlphaFoldDB" id="A0A167ZMM4"/>
<name>A0A167ZMM4_9GAMM</name>
<protein>
    <submittedName>
        <fullName evidence="2">Uncharacterized protein</fullName>
    </submittedName>
</protein>
<proteinExistence type="predicted"/>
<dbReference type="Proteomes" id="UP000255102">
    <property type="component" value="Unassembled WGS sequence"/>
</dbReference>
<reference evidence="1 3" key="1">
    <citation type="submission" date="2015-04" db="EMBL/GenBank/DDBJ databases">
        <authorList>
            <person name="Calcutt M.J."/>
            <person name="Foecking M.F."/>
        </authorList>
    </citation>
    <scope>NUCLEOTIDE SEQUENCE [LARGE SCALE GENOMIC DNA]</scope>
    <source>
        <strain evidence="1 3">199/55</strain>
    </source>
</reference>
<evidence type="ECO:0000313" key="2">
    <source>
        <dbReference type="EMBL" id="STY86110.1"/>
    </source>
</evidence>
<organism evidence="2 4">
    <name type="scientific">Moraxella ovis</name>
    <dbReference type="NCBI Taxonomy" id="29433"/>
    <lineage>
        <taxon>Bacteria</taxon>
        <taxon>Pseudomonadati</taxon>
        <taxon>Pseudomonadota</taxon>
        <taxon>Gammaproteobacteria</taxon>
        <taxon>Moraxellales</taxon>
        <taxon>Moraxellaceae</taxon>
        <taxon>Moraxella</taxon>
    </lineage>
</organism>